<reference evidence="2" key="1">
    <citation type="submission" date="2019-02" db="EMBL/GenBank/DDBJ databases">
        <authorList>
            <person name="Gruber-Vodicka R. H."/>
            <person name="Seah K. B. B."/>
        </authorList>
    </citation>
    <scope>NUCLEOTIDE SEQUENCE</scope>
    <source>
        <strain evidence="2">BECK_BY7</strain>
    </source>
</reference>
<gene>
    <name evidence="2" type="ORF">BECKLFY1418C_GA0070996_10166</name>
</gene>
<dbReference type="AlphaFoldDB" id="A0A450WEQ8"/>
<keyword evidence="1" id="KW-0472">Membrane</keyword>
<accession>A0A450WEQ8</accession>
<name>A0A450WEQ8_9GAMM</name>
<evidence type="ECO:0000256" key="1">
    <source>
        <dbReference type="SAM" id="Phobius"/>
    </source>
</evidence>
<feature type="transmembrane region" description="Helical" evidence="1">
    <location>
        <begin position="12"/>
        <end position="33"/>
    </location>
</feature>
<keyword evidence="1" id="KW-0812">Transmembrane</keyword>
<dbReference type="EMBL" id="CAADFN010000016">
    <property type="protein sequence ID" value="VFK15546.1"/>
    <property type="molecule type" value="Genomic_DNA"/>
</dbReference>
<protein>
    <submittedName>
        <fullName evidence="2">Uncharacterized protein</fullName>
    </submittedName>
</protein>
<proteinExistence type="predicted"/>
<feature type="transmembrane region" description="Helical" evidence="1">
    <location>
        <begin position="39"/>
        <end position="59"/>
    </location>
</feature>
<keyword evidence="1" id="KW-1133">Transmembrane helix</keyword>
<evidence type="ECO:0000313" key="2">
    <source>
        <dbReference type="EMBL" id="VFK15546.1"/>
    </source>
</evidence>
<organism evidence="2">
    <name type="scientific">Candidatus Kentrum sp. LFY</name>
    <dbReference type="NCBI Taxonomy" id="2126342"/>
    <lineage>
        <taxon>Bacteria</taxon>
        <taxon>Pseudomonadati</taxon>
        <taxon>Pseudomonadota</taxon>
        <taxon>Gammaproteobacteria</taxon>
        <taxon>Candidatus Kentrum</taxon>
    </lineage>
</organism>
<sequence length="75" mass="8513">MPEIDKTKEEIGWLKVTFALSVVIDTSLIGWIAQNSYKAPVPFLLLVIFMVAMITWAIIETNRRAYKKISSLGEL</sequence>